<evidence type="ECO:0000313" key="2">
    <source>
        <dbReference type="Proteomes" id="UP001139887"/>
    </source>
</evidence>
<keyword evidence="2" id="KW-1185">Reference proteome</keyword>
<dbReference type="AlphaFoldDB" id="A0A9W8I7W1"/>
<feature type="non-terminal residue" evidence="1">
    <location>
        <position position="113"/>
    </location>
</feature>
<accession>A0A9W8I7W1</accession>
<evidence type="ECO:0000313" key="1">
    <source>
        <dbReference type="EMBL" id="KAJ2848297.1"/>
    </source>
</evidence>
<reference evidence="1" key="1">
    <citation type="submission" date="2022-07" db="EMBL/GenBank/DDBJ databases">
        <title>Phylogenomic reconstructions and comparative analyses of Kickxellomycotina fungi.</title>
        <authorList>
            <person name="Reynolds N.K."/>
            <person name="Stajich J.E."/>
            <person name="Barry K."/>
            <person name="Grigoriev I.V."/>
            <person name="Crous P."/>
            <person name="Smith M.E."/>
        </authorList>
    </citation>
    <scope>NUCLEOTIDE SEQUENCE</scope>
    <source>
        <strain evidence="1">NRRL 1566</strain>
    </source>
</reference>
<gene>
    <name evidence="1" type="ORF">IWW36_003379</name>
</gene>
<sequence length="113" mass="13065">MDLVTFWFIDEDINDEKKVSYTREKELKEDTIGSCNPKCAVVHATMAICYDESKTELARYEESEFETALFDVYEKCGQDKIYIVYGHEVNMQISVKTGDEVEVTEAKCYSCQT</sequence>
<comment type="caution">
    <text evidence="1">The sequence shown here is derived from an EMBL/GenBank/DDBJ whole genome shotgun (WGS) entry which is preliminary data.</text>
</comment>
<organism evidence="1 2">
    <name type="scientific">Coemansia brasiliensis</name>
    <dbReference type="NCBI Taxonomy" id="2650707"/>
    <lineage>
        <taxon>Eukaryota</taxon>
        <taxon>Fungi</taxon>
        <taxon>Fungi incertae sedis</taxon>
        <taxon>Zoopagomycota</taxon>
        <taxon>Kickxellomycotina</taxon>
        <taxon>Kickxellomycetes</taxon>
        <taxon>Kickxellales</taxon>
        <taxon>Kickxellaceae</taxon>
        <taxon>Coemansia</taxon>
    </lineage>
</organism>
<protein>
    <submittedName>
        <fullName evidence="1">Uncharacterized protein</fullName>
    </submittedName>
</protein>
<name>A0A9W8I7W1_9FUNG</name>
<dbReference type="EMBL" id="JANBUW010000185">
    <property type="protein sequence ID" value="KAJ2848297.1"/>
    <property type="molecule type" value="Genomic_DNA"/>
</dbReference>
<proteinExistence type="predicted"/>
<dbReference type="Proteomes" id="UP001139887">
    <property type="component" value="Unassembled WGS sequence"/>
</dbReference>